<dbReference type="Pfam" id="PF12679">
    <property type="entry name" value="ABC2_membrane_2"/>
    <property type="match status" value="1"/>
</dbReference>
<keyword evidence="3" id="KW-1185">Reference proteome</keyword>
<dbReference type="RefSeq" id="WP_003633775.1">
    <property type="nucleotide sequence ID" value="NZ_AZDF01000022.1"/>
</dbReference>
<gene>
    <name evidence="2" type="ORF">HMPREF0519_0949</name>
</gene>
<sequence length="254" mass="28433">MNQLMIWIKKEFIESIKTKRFLIAEIIFVLFGLMNPLLAKLMPKIIGSTLPKGASAAIPAPTSLDSWTQFFKNMTQLGLIILVILFCDIVSHELANGYLINFLTKGLSRWVVVLSKQLLVWFVWTISLITTFLVTVGYTNYYFNDHLSRHLFLAVFALWLFGLLLMTVVVTGSTVSASGMKGLLITGGFYALGMFSTVFTGFKKINPFSLINQNMQFLQGKQSLGEYGVALAITVILMLIGLAISLILFNRKRV</sequence>
<feature type="transmembrane region" description="Helical" evidence="1">
    <location>
        <begin position="227"/>
        <end position="249"/>
    </location>
</feature>
<reference evidence="2 3" key="1">
    <citation type="submission" date="2009-01" db="EMBL/GenBank/DDBJ databases">
        <authorList>
            <person name="Qin X."/>
            <person name="Bachman B."/>
            <person name="Battles P."/>
            <person name="Bell A."/>
            <person name="Bess C."/>
            <person name="Bickham C."/>
            <person name="Chaboub L."/>
            <person name="Chen D."/>
            <person name="Coyle M."/>
            <person name="Deiros D.R."/>
            <person name="Dinh H."/>
            <person name="Forbes L."/>
            <person name="Fowler G."/>
            <person name="Francisco L."/>
            <person name="Fu Q."/>
            <person name="Gubbala S."/>
            <person name="Hale W."/>
            <person name="Han Y."/>
            <person name="Hemphill L."/>
            <person name="Highlander S.K."/>
            <person name="Hirani K."/>
            <person name="Hogues M."/>
            <person name="Jackson L."/>
            <person name="Jakkamsetti A."/>
            <person name="Javaid M."/>
            <person name="Jiang H."/>
            <person name="Korchina V."/>
            <person name="Kovar C."/>
            <person name="Lara F."/>
            <person name="Lee S."/>
            <person name="Mata R."/>
            <person name="Mathew T."/>
            <person name="Moen C."/>
            <person name="Morales K."/>
            <person name="Munidasa M."/>
            <person name="Nazareth L."/>
            <person name="Ngo R."/>
            <person name="Nguyen L."/>
            <person name="Okwuonu G."/>
            <person name="Ongeri F."/>
            <person name="Patil S."/>
            <person name="Petrosino J."/>
            <person name="Pham C."/>
            <person name="Pham P."/>
            <person name="Pu L.-L."/>
            <person name="Puazo M."/>
            <person name="Raj R."/>
            <person name="Reid J."/>
            <person name="Rouhana J."/>
            <person name="Saada N."/>
            <person name="Shang Y."/>
            <person name="Simmons D."/>
            <person name="Thornton R."/>
            <person name="Warren J."/>
            <person name="Weissenberger G."/>
            <person name="Zhang J."/>
            <person name="Zhang L."/>
            <person name="Zhou C."/>
            <person name="Zhu D."/>
            <person name="Muzny D."/>
            <person name="Worley K."/>
            <person name="Gibbs R."/>
        </authorList>
    </citation>
    <scope>NUCLEOTIDE SEQUENCE [LARGE SCALE GENOMIC DNA]</scope>
    <source>
        <strain evidence="3">ATCC 8290 / DSM 20176 / CCUG 30140 / JCM 1155 / KCTC 3500 / NBRC 15886 / NCIMB 8040 / NRRL B-1843 / 9</strain>
    </source>
</reference>
<organism evidence="2 3">
    <name type="scientific">Lentilactobacillus hilgardii (strain ATCC 8290 / DSM 20176 / CCUG 30140 / JCM 1155 / KCTC 3500 / NBRC 15886 / NCIMB 8040 / NRRL B-1843 / 9)</name>
    <dbReference type="NCBI Taxonomy" id="1423757"/>
    <lineage>
        <taxon>Bacteria</taxon>
        <taxon>Bacillati</taxon>
        <taxon>Bacillota</taxon>
        <taxon>Bacilli</taxon>
        <taxon>Lactobacillales</taxon>
        <taxon>Lactobacillaceae</taxon>
        <taxon>Lentilactobacillus</taxon>
    </lineage>
</organism>
<proteinExistence type="predicted"/>
<dbReference type="PANTHER" id="PTHR43471">
    <property type="entry name" value="ABC TRANSPORTER PERMEASE"/>
    <property type="match status" value="1"/>
</dbReference>
<keyword evidence="1" id="KW-1133">Transmembrane helix</keyword>
<dbReference type="GO" id="GO:0140359">
    <property type="term" value="F:ABC-type transporter activity"/>
    <property type="evidence" value="ECO:0007669"/>
    <property type="project" value="InterPro"/>
</dbReference>
<dbReference type="AlphaFoldDB" id="C0XI88"/>
<dbReference type="HOGENOM" id="CLU_091969_1_0_9"/>
<evidence type="ECO:0000256" key="1">
    <source>
        <dbReference type="SAM" id="Phobius"/>
    </source>
</evidence>
<evidence type="ECO:0000313" key="3">
    <source>
        <dbReference type="Proteomes" id="UP000003752"/>
    </source>
</evidence>
<feature type="transmembrane region" description="Helical" evidence="1">
    <location>
        <begin position="21"/>
        <end position="39"/>
    </location>
</feature>
<feature type="transmembrane region" description="Helical" evidence="1">
    <location>
        <begin position="77"/>
        <end position="99"/>
    </location>
</feature>
<name>C0XI88_LENH9</name>
<comment type="caution">
    <text evidence="2">The sequence shown here is derived from an EMBL/GenBank/DDBJ whole genome shotgun (WGS) entry which is preliminary data.</text>
</comment>
<dbReference type="Proteomes" id="UP000003752">
    <property type="component" value="Unassembled WGS sequence"/>
</dbReference>
<dbReference type="EMBL" id="ACGP01000108">
    <property type="protein sequence ID" value="EEI24939.1"/>
    <property type="molecule type" value="Genomic_DNA"/>
</dbReference>
<evidence type="ECO:0008006" key="4">
    <source>
        <dbReference type="Google" id="ProtNLM"/>
    </source>
</evidence>
<evidence type="ECO:0000313" key="2">
    <source>
        <dbReference type="EMBL" id="EEI24939.1"/>
    </source>
</evidence>
<accession>C0XI88</accession>
<dbReference type="PATRIC" id="fig|1423757.3.peg.1073"/>
<feature type="transmembrane region" description="Helical" evidence="1">
    <location>
        <begin position="151"/>
        <end position="170"/>
    </location>
</feature>
<dbReference type="GO" id="GO:0005886">
    <property type="term" value="C:plasma membrane"/>
    <property type="evidence" value="ECO:0007669"/>
    <property type="project" value="UniProtKB-SubCell"/>
</dbReference>
<keyword evidence="1" id="KW-0472">Membrane</keyword>
<feature type="transmembrane region" description="Helical" evidence="1">
    <location>
        <begin position="119"/>
        <end position="139"/>
    </location>
</feature>
<protein>
    <recommendedName>
        <fullName evidence="4">ABC transporter permease subunit</fullName>
    </recommendedName>
</protein>
<feature type="transmembrane region" description="Helical" evidence="1">
    <location>
        <begin position="182"/>
        <end position="202"/>
    </location>
</feature>
<keyword evidence="1" id="KW-0812">Transmembrane</keyword>